<dbReference type="Gene3D" id="3.20.20.70">
    <property type="entry name" value="Aldolase class I"/>
    <property type="match status" value="1"/>
</dbReference>
<dbReference type="Pfam" id="PF03102">
    <property type="entry name" value="NeuB"/>
    <property type="match status" value="1"/>
</dbReference>
<dbReference type="GO" id="GO:0016051">
    <property type="term" value="P:carbohydrate biosynthetic process"/>
    <property type="evidence" value="ECO:0007669"/>
    <property type="project" value="InterPro"/>
</dbReference>
<dbReference type="CDD" id="cd11611">
    <property type="entry name" value="SAF"/>
    <property type="match status" value="1"/>
</dbReference>
<organism evidence="2">
    <name type="scientific">marine metagenome</name>
    <dbReference type="NCBI Taxonomy" id="408172"/>
    <lineage>
        <taxon>unclassified sequences</taxon>
        <taxon>metagenomes</taxon>
        <taxon>ecological metagenomes</taxon>
    </lineage>
</organism>
<dbReference type="PANTHER" id="PTHR42966:SF1">
    <property type="entry name" value="SIALIC ACID SYNTHASE"/>
    <property type="match status" value="1"/>
</dbReference>
<sequence>VSLKNKIPENLFTLEMANNHMGDIEHGIHVIKSFGEICKKYPFSFAFKLQYRQLDSFIHPNMQGREDVPYIKRFSETRLTRDDFDVLVNEIRNQGFLTMSTPFDEESVDMIESQDLDIIKIASCSFGDWPLLERINQTNKPIIASTAGASIELIDQVVSYLTHRQKEFAILHCVGEYPTPDENMHISQIDFFKQRYPNVRIGFSTHEDTSNTDFIKMAVAKGATIFEKHVAVQTDKYGINKYSATPEQVDLWLEAALYAKKVCGEAALRLPINLKEAQSLQSLRRGVFAKDNLKQGDFLTNDNVFFAFPPEDAQFTANDWSKYFSYQAKEDISINEAISSNNSIQKDSREQVWDIVKKARKILKESNVVIPGSAELEISHHY</sequence>
<protein>
    <recommendedName>
        <fullName evidence="1">PseI/NeuA/B-like domain-containing protein</fullName>
    </recommendedName>
</protein>
<name>A0A382GN39_9ZZZZ</name>
<dbReference type="GO" id="GO:0047444">
    <property type="term" value="F:N-acylneuraminate-9-phosphate synthase activity"/>
    <property type="evidence" value="ECO:0007669"/>
    <property type="project" value="TreeGrafter"/>
</dbReference>
<dbReference type="SUPFAM" id="SSF51269">
    <property type="entry name" value="AFP III-like domain"/>
    <property type="match status" value="1"/>
</dbReference>
<accession>A0A382GN39</accession>
<dbReference type="InterPro" id="IPR013785">
    <property type="entry name" value="Aldolase_TIM"/>
</dbReference>
<dbReference type="Gene3D" id="3.90.1210.10">
    <property type="entry name" value="Antifreeze-like/N-acetylneuraminic acid synthase C-terminal domain"/>
    <property type="match status" value="1"/>
</dbReference>
<dbReference type="AlphaFoldDB" id="A0A382GN39"/>
<dbReference type="InterPro" id="IPR013132">
    <property type="entry name" value="PseI/NeuA/B-like_N"/>
</dbReference>
<feature type="non-terminal residue" evidence="2">
    <location>
        <position position="1"/>
    </location>
</feature>
<reference evidence="2" key="1">
    <citation type="submission" date="2018-05" db="EMBL/GenBank/DDBJ databases">
        <authorList>
            <person name="Lanie J.A."/>
            <person name="Ng W.-L."/>
            <person name="Kazmierczak K.M."/>
            <person name="Andrzejewski T.M."/>
            <person name="Davidsen T.M."/>
            <person name="Wayne K.J."/>
            <person name="Tettelin H."/>
            <person name="Glass J.I."/>
            <person name="Rusch D."/>
            <person name="Podicherti R."/>
            <person name="Tsui H.-C.T."/>
            <person name="Winkler M.E."/>
        </authorList>
    </citation>
    <scope>NUCLEOTIDE SEQUENCE</scope>
</reference>
<proteinExistence type="predicted"/>
<dbReference type="EMBL" id="UINC01056470">
    <property type="protein sequence ID" value="SVB76538.1"/>
    <property type="molecule type" value="Genomic_DNA"/>
</dbReference>
<feature type="domain" description="PseI/NeuA/B-like" evidence="1">
    <location>
        <begin position="48"/>
        <end position="264"/>
    </location>
</feature>
<evidence type="ECO:0000259" key="1">
    <source>
        <dbReference type="Pfam" id="PF03102"/>
    </source>
</evidence>
<gene>
    <name evidence="2" type="ORF">METZ01_LOCUS229392</name>
</gene>
<dbReference type="InterPro" id="IPR051690">
    <property type="entry name" value="PseI-like"/>
</dbReference>
<dbReference type="SUPFAM" id="SSF51569">
    <property type="entry name" value="Aldolase"/>
    <property type="match status" value="1"/>
</dbReference>
<dbReference type="InterPro" id="IPR036732">
    <property type="entry name" value="AFP_Neu5c_C_sf"/>
</dbReference>
<dbReference type="PANTHER" id="PTHR42966">
    <property type="entry name" value="N-ACETYLNEURAMINATE SYNTHASE"/>
    <property type="match status" value="1"/>
</dbReference>
<feature type="non-terminal residue" evidence="2">
    <location>
        <position position="382"/>
    </location>
</feature>
<evidence type="ECO:0000313" key="2">
    <source>
        <dbReference type="EMBL" id="SVB76538.1"/>
    </source>
</evidence>